<dbReference type="AlphaFoldDB" id="A0A3M7P5U9"/>
<accession>A0A3M7P5U9</accession>
<feature type="non-terminal residue" evidence="1">
    <location>
        <position position="1"/>
    </location>
</feature>
<organism evidence="1 2">
    <name type="scientific">Brachionus plicatilis</name>
    <name type="common">Marine rotifer</name>
    <name type="synonym">Brachionus muelleri</name>
    <dbReference type="NCBI Taxonomy" id="10195"/>
    <lineage>
        <taxon>Eukaryota</taxon>
        <taxon>Metazoa</taxon>
        <taxon>Spiralia</taxon>
        <taxon>Gnathifera</taxon>
        <taxon>Rotifera</taxon>
        <taxon>Eurotatoria</taxon>
        <taxon>Monogononta</taxon>
        <taxon>Pseudotrocha</taxon>
        <taxon>Ploima</taxon>
        <taxon>Brachionidae</taxon>
        <taxon>Brachionus</taxon>
    </lineage>
</organism>
<name>A0A3M7P5U9_BRAPC</name>
<keyword evidence="2" id="KW-1185">Reference proteome</keyword>
<dbReference type="Proteomes" id="UP000276133">
    <property type="component" value="Unassembled WGS sequence"/>
</dbReference>
<reference evidence="1 2" key="1">
    <citation type="journal article" date="2018" name="Sci. Rep.">
        <title>Genomic signatures of local adaptation to the degree of environmental predictability in rotifers.</title>
        <authorList>
            <person name="Franch-Gras L."/>
            <person name="Hahn C."/>
            <person name="Garcia-Roger E.M."/>
            <person name="Carmona M.J."/>
            <person name="Serra M."/>
            <person name="Gomez A."/>
        </authorList>
    </citation>
    <scope>NUCLEOTIDE SEQUENCE [LARGE SCALE GENOMIC DNA]</scope>
    <source>
        <strain evidence="1">HYR1</strain>
    </source>
</reference>
<evidence type="ECO:0000313" key="2">
    <source>
        <dbReference type="Proteomes" id="UP000276133"/>
    </source>
</evidence>
<comment type="caution">
    <text evidence="1">The sequence shown here is derived from an EMBL/GenBank/DDBJ whole genome shotgun (WGS) entry which is preliminary data.</text>
</comment>
<dbReference type="EMBL" id="REGN01013279">
    <property type="protein sequence ID" value="RMZ94127.1"/>
    <property type="molecule type" value="Genomic_DNA"/>
</dbReference>
<sequence>KANRSLITVQVVHLVYYLIDYLKEKIINITPNRAESLNKYEDYCELISRLLGDLSQSKNI</sequence>
<evidence type="ECO:0000313" key="1">
    <source>
        <dbReference type="EMBL" id="RMZ94127.1"/>
    </source>
</evidence>
<proteinExistence type="predicted"/>
<protein>
    <submittedName>
        <fullName evidence="1">Uncharacterized protein</fullName>
    </submittedName>
</protein>
<gene>
    <name evidence="1" type="ORF">BpHYR1_040111</name>
</gene>